<sequence length="130" mass="13690">MDLRNIPTGILTRQLSMGIPNMRTGTRRARRCATVARPYGPAPTTVTGTADALALEYTVPSRGFRHSVIDPSYSLHPRGPDGMSAARSGPRRRGTAGASTVATVARSAENGSRADRLLQHPDGAIGEGVP</sequence>
<feature type="region of interest" description="Disordered" evidence="1">
    <location>
        <begin position="70"/>
        <end position="130"/>
    </location>
</feature>
<dbReference type="EMBL" id="BAABIS010000001">
    <property type="protein sequence ID" value="GAA4872671.1"/>
    <property type="molecule type" value="Genomic_DNA"/>
</dbReference>
<evidence type="ECO:0000313" key="2">
    <source>
        <dbReference type="EMBL" id="GAA4872671.1"/>
    </source>
</evidence>
<evidence type="ECO:0000256" key="1">
    <source>
        <dbReference type="SAM" id="MobiDB-lite"/>
    </source>
</evidence>
<organism evidence="2 3">
    <name type="scientific">Kitasatospora terrestris</name>
    <dbReference type="NCBI Taxonomy" id="258051"/>
    <lineage>
        <taxon>Bacteria</taxon>
        <taxon>Bacillati</taxon>
        <taxon>Actinomycetota</taxon>
        <taxon>Actinomycetes</taxon>
        <taxon>Kitasatosporales</taxon>
        <taxon>Streptomycetaceae</taxon>
        <taxon>Kitasatospora</taxon>
    </lineage>
</organism>
<proteinExistence type="predicted"/>
<keyword evidence="3" id="KW-1185">Reference proteome</keyword>
<reference evidence="3" key="1">
    <citation type="journal article" date="2019" name="Int. J. Syst. Evol. Microbiol.">
        <title>The Global Catalogue of Microorganisms (GCM) 10K type strain sequencing project: providing services to taxonomists for standard genome sequencing and annotation.</title>
        <authorList>
            <consortium name="The Broad Institute Genomics Platform"/>
            <consortium name="The Broad Institute Genome Sequencing Center for Infectious Disease"/>
            <person name="Wu L."/>
            <person name="Ma J."/>
        </authorList>
    </citation>
    <scope>NUCLEOTIDE SEQUENCE [LARGE SCALE GENOMIC DNA]</scope>
    <source>
        <strain evidence="3">JCM 13006</strain>
    </source>
</reference>
<comment type="caution">
    <text evidence="2">The sequence shown here is derived from an EMBL/GenBank/DDBJ whole genome shotgun (WGS) entry which is preliminary data.</text>
</comment>
<dbReference type="Proteomes" id="UP001501752">
    <property type="component" value="Unassembled WGS sequence"/>
</dbReference>
<feature type="compositionally biased region" description="Low complexity" evidence="1">
    <location>
        <begin position="95"/>
        <end position="108"/>
    </location>
</feature>
<name>A0ABP9EA99_9ACTN</name>
<accession>A0ABP9EA99</accession>
<evidence type="ECO:0000313" key="3">
    <source>
        <dbReference type="Proteomes" id="UP001501752"/>
    </source>
</evidence>
<gene>
    <name evidence="2" type="ORF">GCM10023235_59660</name>
</gene>
<protein>
    <submittedName>
        <fullName evidence="2">Uncharacterized protein</fullName>
    </submittedName>
</protein>